<dbReference type="Proteomes" id="UP000028042">
    <property type="component" value="Unassembled WGS sequence"/>
</dbReference>
<dbReference type="EMBL" id="CP009268">
    <property type="protein sequence ID" value="AJA52266.1"/>
    <property type="molecule type" value="Genomic_DNA"/>
</dbReference>
<dbReference type="InterPro" id="IPR001279">
    <property type="entry name" value="Metallo-B-lactamas"/>
</dbReference>
<dbReference type="InterPro" id="IPR050855">
    <property type="entry name" value="NDM-1-like"/>
</dbReference>
<sequence length="250" mass="29722">MESKKISTDSSVFIFNELETYKTNVFLIERKAKVFLIDTFCGTDSMNLIKGILSKKLNKEIIIVNTHFHWDHVWGNCAFKNNLIISHKLCRKFLDKYWKQQLKQNKKYILGNVEKVLPNFTFKEGIKFENEEIEIFYSPGHTLDSISIFDHHNGILYAGDNLEKPIIYVENKDIEIYIETLEKYLKLKPKKIMAGHTIYLNEEDIFKTIKYLEDLRNGSHIQFESEYMTKVHKENYNLINEKTNYKKFNI</sequence>
<dbReference type="Gene3D" id="3.60.15.10">
    <property type="entry name" value="Ribonuclease Z/Hydroxyacylglutathione hydrolase-like"/>
    <property type="match status" value="1"/>
</dbReference>
<protein>
    <submittedName>
        <fullName evidence="3">Beta-lactamase domain protein</fullName>
    </submittedName>
    <submittedName>
        <fullName evidence="2">Zn-dependent hydrolase, glyoxylase II family protein</fullName>
    </submittedName>
</protein>
<proteinExistence type="predicted"/>
<evidence type="ECO:0000259" key="1">
    <source>
        <dbReference type="SMART" id="SM00849"/>
    </source>
</evidence>
<organism evidence="2 5">
    <name type="scientific">Clostridium pasteurianum DSM 525 = ATCC 6013</name>
    <dbReference type="NCBI Taxonomy" id="1262449"/>
    <lineage>
        <taxon>Bacteria</taxon>
        <taxon>Bacillati</taxon>
        <taxon>Bacillota</taxon>
        <taxon>Clostridia</taxon>
        <taxon>Eubacteriales</taxon>
        <taxon>Clostridiaceae</taxon>
        <taxon>Clostridium</taxon>
    </lineage>
</organism>
<dbReference type="PATRIC" id="fig|1262449.3.peg.785"/>
<dbReference type="SMART" id="SM00849">
    <property type="entry name" value="Lactamase_B"/>
    <property type="match status" value="1"/>
</dbReference>
<dbReference type="EMBL" id="JPGY02000001">
    <property type="protein sequence ID" value="KRU11724.1"/>
    <property type="molecule type" value="Genomic_DNA"/>
</dbReference>
<dbReference type="RefSeq" id="WP_003441800.1">
    <property type="nucleotide sequence ID" value="NZ_ANZB01000002.1"/>
</dbReference>
<keyword evidence="2" id="KW-0378">Hydrolase</keyword>
<keyword evidence="5" id="KW-1185">Reference proteome</keyword>
<dbReference type="KEGG" id="cpat:CLPA_c22080"/>
<dbReference type="KEGG" id="cpae:CPAST_c22080"/>
<dbReference type="InterPro" id="IPR036866">
    <property type="entry name" value="RibonucZ/Hydroxyglut_hydro"/>
</dbReference>
<accession>A0A0H3J8K6</accession>
<dbReference type="PANTHER" id="PTHR42951">
    <property type="entry name" value="METALLO-BETA-LACTAMASE DOMAIN-CONTAINING"/>
    <property type="match status" value="1"/>
</dbReference>
<evidence type="ECO:0000313" key="4">
    <source>
        <dbReference type="Proteomes" id="UP000028042"/>
    </source>
</evidence>
<evidence type="ECO:0000313" key="3">
    <source>
        <dbReference type="EMBL" id="KRU11724.1"/>
    </source>
</evidence>
<dbReference type="Pfam" id="PF00753">
    <property type="entry name" value="Lactamase_B"/>
    <property type="match status" value="1"/>
</dbReference>
<evidence type="ECO:0000313" key="5">
    <source>
        <dbReference type="Proteomes" id="UP000030905"/>
    </source>
</evidence>
<dbReference type="SUPFAM" id="SSF56281">
    <property type="entry name" value="Metallo-hydrolase/oxidoreductase"/>
    <property type="match status" value="1"/>
</dbReference>
<dbReference type="AlphaFoldDB" id="A0A0H3J8K6"/>
<dbReference type="Proteomes" id="UP000030905">
    <property type="component" value="Chromosome"/>
</dbReference>
<dbReference type="GeneID" id="93074354"/>
<dbReference type="eggNOG" id="COG0491">
    <property type="taxonomic scope" value="Bacteria"/>
</dbReference>
<reference evidence="2 5" key="1">
    <citation type="journal article" date="2015" name="Genome Announc.">
        <title>Complete Genome Sequence of the Nitrogen-Fixing and Solvent-Producing Clostridium pasteurianum DSM 525.</title>
        <authorList>
            <person name="Poehlein A."/>
            <person name="Grosse-Honebrink A."/>
            <person name="Zhang Y."/>
            <person name="Minton N.P."/>
            <person name="Daniel R."/>
        </authorList>
    </citation>
    <scope>NUCLEOTIDE SEQUENCE [LARGE SCALE GENOMIC DNA]</scope>
    <source>
        <strain evidence="2">DSM 525</strain>
        <strain evidence="5">DSM 525 / ATCC 6013</strain>
    </source>
</reference>
<feature type="domain" description="Metallo-beta-lactamase" evidence="1">
    <location>
        <begin position="22"/>
        <end position="196"/>
    </location>
</feature>
<evidence type="ECO:0000313" key="2">
    <source>
        <dbReference type="EMBL" id="AJA52266.1"/>
    </source>
</evidence>
<gene>
    <name evidence="2" type="ORF">CLPA_c22080</name>
    <name evidence="3" type="ORF">CP6013_00971</name>
</gene>
<reference evidence="3 4" key="3">
    <citation type="journal article" name="Genome Announc.">
        <title>Improved Draft Genome Sequence of Clostridium pasteurianum Strain ATCC 6013 (DSM 525) Using a Hybrid Next-Generation Sequencing Approach.</title>
        <authorList>
            <person name="Pyne M.E."/>
            <person name="Utturkar S."/>
            <person name="Brown S.D."/>
            <person name="Moo-Young M."/>
            <person name="Chung D.A."/>
            <person name="Chou C.P."/>
        </authorList>
    </citation>
    <scope>NUCLEOTIDE SEQUENCE [LARGE SCALE GENOMIC DNA]</scope>
    <source>
        <strain evidence="3 4">ATCC 6013</strain>
    </source>
</reference>
<dbReference type="GO" id="GO:0016787">
    <property type="term" value="F:hydrolase activity"/>
    <property type="evidence" value="ECO:0007669"/>
    <property type="project" value="UniProtKB-KW"/>
</dbReference>
<name>A0A0H3J8K6_CLOPA</name>
<reference evidence="3" key="2">
    <citation type="submission" date="2015-10" db="EMBL/GenBank/DDBJ databases">
        <title>Improved Draft Genome Sequence of Clostridium pasteurianum Strain ATCC 6013 (DSM 525) Using a Hybrid Next-Generation Sequencing Approach.</title>
        <authorList>
            <person name="Pyne M.E."/>
            <person name="Utturkar S.M."/>
            <person name="Brown S.D."/>
            <person name="Moo-Young M."/>
            <person name="Chung D.A."/>
            <person name="Chou P.C."/>
        </authorList>
    </citation>
    <scope>NUCLEOTIDE SEQUENCE</scope>
    <source>
        <strain evidence="3">ATCC 6013</strain>
    </source>
</reference>